<dbReference type="CDD" id="cd06150">
    <property type="entry name" value="YjgF_YER057c_UK114_like_2"/>
    <property type="match status" value="1"/>
</dbReference>
<dbReference type="InterPro" id="IPR035959">
    <property type="entry name" value="RutC-like_sf"/>
</dbReference>
<proteinExistence type="predicted"/>
<dbReference type="EMBL" id="VANU01000001">
    <property type="protein sequence ID" value="TLP40667.1"/>
    <property type="molecule type" value="Genomic_DNA"/>
</dbReference>
<dbReference type="Proteomes" id="UP000308901">
    <property type="component" value="Unassembled WGS sequence"/>
</dbReference>
<dbReference type="InterPro" id="IPR006175">
    <property type="entry name" value="YjgF/YER057c/UK114"/>
</dbReference>
<organism evidence="1 2">
    <name type="scientific">Arcobacter arenosus</name>
    <dbReference type="NCBI Taxonomy" id="2576037"/>
    <lineage>
        <taxon>Bacteria</taxon>
        <taxon>Pseudomonadati</taxon>
        <taxon>Campylobacterota</taxon>
        <taxon>Epsilonproteobacteria</taxon>
        <taxon>Campylobacterales</taxon>
        <taxon>Arcobacteraceae</taxon>
        <taxon>Arcobacter</taxon>
    </lineage>
</organism>
<evidence type="ECO:0000313" key="1">
    <source>
        <dbReference type="EMBL" id="TLP40667.1"/>
    </source>
</evidence>
<comment type="caution">
    <text evidence="1">The sequence shown here is derived from an EMBL/GenBank/DDBJ whole genome shotgun (WGS) entry which is preliminary data.</text>
</comment>
<protein>
    <submittedName>
        <fullName evidence="1">RidA family protein</fullName>
    </submittedName>
</protein>
<dbReference type="PANTHER" id="PTHR47328">
    <property type="match status" value="1"/>
</dbReference>
<dbReference type="SUPFAM" id="SSF55298">
    <property type="entry name" value="YjgF-like"/>
    <property type="match status" value="1"/>
</dbReference>
<dbReference type="AlphaFoldDB" id="A0A5R8Y3F9"/>
<evidence type="ECO:0000313" key="2">
    <source>
        <dbReference type="Proteomes" id="UP000308901"/>
    </source>
</evidence>
<accession>A0A5R8Y3F9</accession>
<reference evidence="1 2" key="1">
    <citation type="submission" date="2019-05" db="EMBL/GenBank/DDBJ databases">
        <title>Arcobacter sp. nov., isolated from sea sediment.</title>
        <authorList>
            <person name="Kim W."/>
        </authorList>
    </citation>
    <scope>NUCLEOTIDE SEQUENCE [LARGE SCALE GENOMIC DNA]</scope>
    <source>
        <strain evidence="1 2">CAU 1517</strain>
    </source>
</reference>
<name>A0A5R8Y3F9_9BACT</name>
<dbReference type="InterPro" id="IPR035709">
    <property type="entry name" value="YoaB-like"/>
</dbReference>
<gene>
    <name evidence="1" type="ORF">FDK22_01250</name>
</gene>
<keyword evidence="2" id="KW-1185">Reference proteome</keyword>
<dbReference type="PANTHER" id="PTHR47328:SF1">
    <property type="entry name" value="RUTC FAMILY PROTEIN YOAB"/>
    <property type="match status" value="1"/>
</dbReference>
<dbReference type="RefSeq" id="WP_138150955.1">
    <property type="nucleotide sequence ID" value="NZ_CBDDKQ010000002.1"/>
</dbReference>
<dbReference type="Gene3D" id="3.30.1330.40">
    <property type="entry name" value="RutC-like"/>
    <property type="match status" value="1"/>
</dbReference>
<dbReference type="OrthoDB" id="9808943at2"/>
<sequence length="116" mass="13402">MITRKIVNEKMSRIVEHNGTIYLAGIVSDDKELDIKVQAKRALEIVDERLKEAGSDKHHILRTEIFLKDIYRDFNDFNDIWKVWIPQDDKPARSCVQANMASHNTLVELVITAAKI</sequence>
<dbReference type="Pfam" id="PF01042">
    <property type="entry name" value="Ribonuc_L-PSP"/>
    <property type="match status" value="1"/>
</dbReference>